<dbReference type="OrthoDB" id="6359816at2759"/>
<evidence type="ECO:0008006" key="3">
    <source>
        <dbReference type="Google" id="ProtNLM"/>
    </source>
</evidence>
<accession>A0A6A6XD26</accession>
<keyword evidence="2" id="KW-1185">Reference proteome</keyword>
<reference evidence="1" key="1">
    <citation type="journal article" date="2020" name="Stud. Mycol.">
        <title>101 Dothideomycetes genomes: a test case for predicting lifestyles and emergence of pathogens.</title>
        <authorList>
            <person name="Haridas S."/>
            <person name="Albert R."/>
            <person name="Binder M."/>
            <person name="Bloem J."/>
            <person name="Labutti K."/>
            <person name="Salamov A."/>
            <person name="Andreopoulos B."/>
            <person name="Baker S."/>
            <person name="Barry K."/>
            <person name="Bills G."/>
            <person name="Bluhm B."/>
            <person name="Cannon C."/>
            <person name="Castanera R."/>
            <person name="Culley D."/>
            <person name="Daum C."/>
            <person name="Ezra D."/>
            <person name="Gonzalez J."/>
            <person name="Henrissat B."/>
            <person name="Kuo A."/>
            <person name="Liang C."/>
            <person name="Lipzen A."/>
            <person name="Lutzoni F."/>
            <person name="Magnuson J."/>
            <person name="Mondo S."/>
            <person name="Nolan M."/>
            <person name="Ohm R."/>
            <person name="Pangilinan J."/>
            <person name="Park H.-J."/>
            <person name="Ramirez L."/>
            <person name="Alfaro M."/>
            <person name="Sun H."/>
            <person name="Tritt A."/>
            <person name="Yoshinaga Y."/>
            <person name="Zwiers L.-H."/>
            <person name="Turgeon B."/>
            <person name="Goodwin S."/>
            <person name="Spatafora J."/>
            <person name="Crous P."/>
            <person name="Grigoriev I."/>
        </authorList>
    </citation>
    <scope>NUCLEOTIDE SEQUENCE</scope>
    <source>
        <strain evidence="1">CBS 109.77</strain>
    </source>
</reference>
<evidence type="ECO:0000313" key="1">
    <source>
        <dbReference type="EMBL" id="KAF2794480.1"/>
    </source>
</evidence>
<dbReference type="Proteomes" id="UP000799757">
    <property type="component" value="Unassembled WGS sequence"/>
</dbReference>
<gene>
    <name evidence="1" type="ORF">K505DRAFT_361037</name>
</gene>
<protein>
    <recommendedName>
        <fullName evidence="3">BTB domain-containing protein</fullName>
    </recommendedName>
</protein>
<sequence>MNDSPPPAKQNSVLEFSEIDFRRLTLHQGRGEPKTTILYDRGGQSASVSMSTLCIQSGWFSRALGSHSKQPPARHKVRLRGGFPFGVRAMLDFLTTGTYERTPEMAARFPLVTALDLHVHAHTAALKYDVPALSAHAIAAFLETALAILNTNFTTDNPDAFSRPFDTAVGSEVGAAIFEDSTATARRAPLPPDAHDFTPVAQIERLLNAVCLLWRITRSAQDPMRKQLAEVLSLHLHKLLRLSFFTAMMRDLDGLSGLVAKGLEEDGFEVRFGSLDWVDGKAIGVRFITWD</sequence>
<name>A0A6A6XD26_9PLEO</name>
<organism evidence="1 2">
    <name type="scientific">Melanomma pulvis-pyrius CBS 109.77</name>
    <dbReference type="NCBI Taxonomy" id="1314802"/>
    <lineage>
        <taxon>Eukaryota</taxon>
        <taxon>Fungi</taxon>
        <taxon>Dikarya</taxon>
        <taxon>Ascomycota</taxon>
        <taxon>Pezizomycotina</taxon>
        <taxon>Dothideomycetes</taxon>
        <taxon>Pleosporomycetidae</taxon>
        <taxon>Pleosporales</taxon>
        <taxon>Melanommataceae</taxon>
        <taxon>Melanomma</taxon>
    </lineage>
</organism>
<dbReference type="EMBL" id="MU001889">
    <property type="protein sequence ID" value="KAF2794480.1"/>
    <property type="molecule type" value="Genomic_DNA"/>
</dbReference>
<dbReference type="InterPro" id="IPR011333">
    <property type="entry name" value="SKP1/BTB/POZ_sf"/>
</dbReference>
<dbReference type="AlphaFoldDB" id="A0A6A6XD26"/>
<proteinExistence type="predicted"/>
<evidence type="ECO:0000313" key="2">
    <source>
        <dbReference type="Proteomes" id="UP000799757"/>
    </source>
</evidence>
<dbReference type="Gene3D" id="3.30.710.10">
    <property type="entry name" value="Potassium Channel Kv1.1, Chain A"/>
    <property type="match status" value="1"/>
</dbReference>